<dbReference type="Pfam" id="PF11064">
    <property type="entry name" value="DUF2865"/>
    <property type="match status" value="1"/>
</dbReference>
<gene>
    <name evidence="1" type="ORF">WH87_06480</name>
</gene>
<dbReference type="EMBL" id="LANJ01000011">
    <property type="protein sequence ID" value="KKC39773.1"/>
    <property type="molecule type" value="Genomic_DNA"/>
</dbReference>
<dbReference type="OrthoDB" id="7850882at2"/>
<dbReference type="InterPro" id="IPR021293">
    <property type="entry name" value="DUF2865"/>
</dbReference>
<dbReference type="AlphaFoldDB" id="A0A0F5QGE0"/>
<sequence>MDHAHRCGADEQDFMVGFGSHGARAFVLLMLAAVLLVMDVNTAYAQSSQCSRLERTLRQFDSNGDFRQMGGNSQAARQLARDVQNAESRYVRDGCNDDAKAGRVLTPQCQQVARLVLKLRADYAKVSQAVDTANAVAGQREAILQEMARFGCNAGSSATMTNQRQSLFDRIFGTTTEGDFTDGQMINGGDPWGSSGYQTVRTVCVRMSDGYFWPISYSTLPDYVGNDAQACQASCPTTPVQLYFYDNPGQEPEQMRNQFGEAYTSMPNAFRYRDQLDTSDAASCKVAPRSDGSVSLATADDGSARAMIDVAEGSFPLPLRDPRGVTAVAAPTPTIAPLQTATLVAIPLPRPRPAGPGETPVTRPTSLTAAETGVRLVQFGDRVVRVVGPDTPYAQPVGAGT</sequence>
<name>A0A0F5QGE0_9HYPH</name>
<comment type="caution">
    <text evidence="1">The sequence shown here is derived from an EMBL/GenBank/DDBJ whole genome shotgun (WGS) entry which is preliminary data.</text>
</comment>
<protein>
    <recommendedName>
        <fullName evidence="3">DUF2865 domain-containing protein</fullName>
    </recommendedName>
</protein>
<dbReference type="Proteomes" id="UP000033411">
    <property type="component" value="Unassembled WGS sequence"/>
</dbReference>
<reference evidence="1 2" key="1">
    <citation type="submission" date="2015-03" db="EMBL/GenBank/DDBJ databases">
        <authorList>
            <person name="Lepp D."/>
            <person name="Hassan Y.I."/>
            <person name="Li X.-Z."/>
            <person name="Zhou T."/>
        </authorList>
    </citation>
    <scope>NUCLEOTIDE SEQUENCE [LARGE SCALE GENOMIC DNA]</scope>
    <source>
        <strain evidence="1 2">E84</strain>
    </source>
</reference>
<dbReference type="RefSeq" id="WP_046138000.1">
    <property type="nucleotide sequence ID" value="NZ_LANJ01000011.1"/>
</dbReference>
<keyword evidence="2" id="KW-1185">Reference proteome</keyword>
<dbReference type="STRING" id="1293439.WH87_06480"/>
<accession>A0A0F5QGE0</accession>
<proteinExistence type="predicted"/>
<evidence type="ECO:0000313" key="1">
    <source>
        <dbReference type="EMBL" id="KKC39773.1"/>
    </source>
</evidence>
<organism evidence="1 2">
    <name type="scientific">Devosia epidermidihirudinis</name>
    <dbReference type="NCBI Taxonomy" id="1293439"/>
    <lineage>
        <taxon>Bacteria</taxon>
        <taxon>Pseudomonadati</taxon>
        <taxon>Pseudomonadota</taxon>
        <taxon>Alphaproteobacteria</taxon>
        <taxon>Hyphomicrobiales</taxon>
        <taxon>Devosiaceae</taxon>
        <taxon>Devosia</taxon>
    </lineage>
</organism>
<evidence type="ECO:0000313" key="2">
    <source>
        <dbReference type="Proteomes" id="UP000033411"/>
    </source>
</evidence>
<evidence type="ECO:0008006" key="3">
    <source>
        <dbReference type="Google" id="ProtNLM"/>
    </source>
</evidence>